<feature type="domain" description="M23ase beta-sheet core" evidence="3">
    <location>
        <begin position="200"/>
        <end position="295"/>
    </location>
</feature>
<evidence type="ECO:0000313" key="4">
    <source>
        <dbReference type="EMBL" id="OME93112.1"/>
    </source>
</evidence>
<keyword evidence="2" id="KW-0812">Transmembrane</keyword>
<dbReference type="GO" id="GO:0004222">
    <property type="term" value="F:metalloendopeptidase activity"/>
    <property type="evidence" value="ECO:0007669"/>
    <property type="project" value="TreeGrafter"/>
</dbReference>
<dbReference type="AlphaFoldDB" id="A0A1R1B376"/>
<accession>A0A1R1B376</accession>
<dbReference type="InterPro" id="IPR011055">
    <property type="entry name" value="Dup_hybrid_motif"/>
</dbReference>
<dbReference type="CDD" id="cd12797">
    <property type="entry name" value="M23_peptidase"/>
    <property type="match status" value="1"/>
</dbReference>
<dbReference type="OrthoDB" id="2986589at2"/>
<evidence type="ECO:0000313" key="5">
    <source>
        <dbReference type="Proteomes" id="UP000187074"/>
    </source>
</evidence>
<dbReference type="InterPro" id="IPR016047">
    <property type="entry name" value="M23ase_b-sheet_dom"/>
</dbReference>
<dbReference type="PANTHER" id="PTHR21666:SF270">
    <property type="entry name" value="MUREIN HYDROLASE ACTIVATOR ENVC"/>
    <property type="match status" value="1"/>
</dbReference>
<keyword evidence="2" id="KW-1133">Transmembrane helix</keyword>
<protein>
    <submittedName>
        <fullName evidence="4">Peptidase M23</fullName>
    </submittedName>
</protein>
<name>A0A1R1B376_PAELA</name>
<dbReference type="Gene3D" id="2.70.70.10">
    <property type="entry name" value="Glucose Permease (Domain IIA)"/>
    <property type="match status" value="1"/>
</dbReference>
<dbReference type="Proteomes" id="UP000187074">
    <property type="component" value="Unassembled WGS sequence"/>
</dbReference>
<keyword evidence="2" id="KW-0472">Membrane</keyword>
<feature type="transmembrane region" description="Helical" evidence="2">
    <location>
        <begin position="103"/>
        <end position="121"/>
    </location>
</feature>
<dbReference type="SUPFAM" id="SSF51261">
    <property type="entry name" value="Duplicated hybrid motif"/>
    <property type="match status" value="1"/>
</dbReference>
<proteinExistence type="predicted"/>
<feature type="compositionally biased region" description="Basic and acidic residues" evidence="1">
    <location>
        <begin position="53"/>
        <end position="69"/>
    </location>
</feature>
<evidence type="ECO:0000259" key="3">
    <source>
        <dbReference type="Pfam" id="PF01551"/>
    </source>
</evidence>
<dbReference type="PANTHER" id="PTHR21666">
    <property type="entry name" value="PEPTIDASE-RELATED"/>
    <property type="match status" value="1"/>
</dbReference>
<reference evidence="4 5" key="1">
    <citation type="submission" date="2016-11" db="EMBL/GenBank/DDBJ databases">
        <title>Paenibacillus species isolates.</title>
        <authorList>
            <person name="Beno S.M."/>
        </authorList>
    </citation>
    <scope>NUCLEOTIDE SEQUENCE [LARGE SCALE GENOMIC DNA]</scope>
    <source>
        <strain evidence="4 5">FSL F4-0100</strain>
    </source>
</reference>
<evidence type="ECO:0000256" key="2">
    <source>
        <dbReference type="SAM" id="Phobius"/>
    </source>
</evidence>
<dbReference type="RefSeq" id="WP_076323132.1">
    <property type="nucleotide sequence ID" value="NZ_MRTF01000004.1"/>
</dbReference>
<dbReference type="InterPro" id="IPR050570">
    <property type="entry name" value="Cell_wall_metabolism_enzyme"/>
</dbReference>
<evidence type="ECO:0000256" key="1">
    <source>
        <dbReference type="SAM" id="MobiDB-lite"/>
    </source>
</evidence>
<sequence length="302" mass="33127">MDIKTSVKNRREARIRELLEGEQSPAPHDKSSWTPVPERKLANLNLHKTGFVQDHRANPSPRLADREPDPEQLWKQGHRGWYGTLDPGDPGEPPRKASFLSGLVRRVIVSALVFGLAWGVFSFQQPWALRTQAFIVEGLSHEMDFQAAQVWYEEHFGSAPSFIPIFGQTDEHSTKVNAGTTLVPPLSGKVVQSFAVDLKGIVLEAGGGSLADRAVKSIETGRVLEVKDHPENGITILIQHTGERTAIYSRLVETGLKVNDWVQGGDIIGTLASSGTGSPPALYFELKEGNRGVDPAEVIPFD</sequence>
<feature type="compositionally biased region" description="Basic and acidic residues" evidence="1">
    <location>
        <begin position="27"/>
        <end position="41"/>
    </location>
</feature>
<dbReference type="EMBL" id="MRTF01000004">
    <property type="protein sequence ID" value="OME93112.1"/>
    <property type="molecule type" value="Genomic_DNA"/>
</dbReference>
<comment type="caution">
    <text evidence="4">The sequence shown here is derived from an EMBL/GenBank/DDBJ whole genome shotgun (WGS) entry which is preliminary data.</text>
</comment>
<organism evidence="4 5">
    <name type="scientific">Paenibacillus lautus</name>
    <name type="common">Bacillus lautus</name>
    <dbReference type="NCBI Taxonomy" id="1401"/>
    <lineage>
        <taxon>Bacteria</taxon>
        <taxon>Bacillati</taxon>
        <taxon>Bacillota</taxon>
        <taxon>Bacilli</taxon>
        <taxon>Bacillales</taxon>
        <taxon>Paenibacillaceae</taxon>
        <taxon>Paenibacillus</taxon>
    </lineage>
</organism>
<gene>
    <name evidence="4" type="ORF">BK123_14760</name>
</gene>
<feature type="region of interest" description="Disordered" evidence="1">
    <location>
        <begin position="16"/>
        <end position="70"/>
    </location>
</feature>
<dbReference type="Pfam" id="PF01551">
    <property type="entry name" value="Peptidase_M23"/>
    <property type="match status" value="1"/>
</dbReference>
<dbReference type="STRING" id="1401.BK123_14760"/>